<keyword evidence="3" id="KW-0808">Transferase</keyword>
<feature type="transmembrane region" description="Helical" evidence="1">
    <location>
        <begin position="282"/>
        <end position="300"/>
    </location>
</feature>
<evidence type="ECO:0000256" key="1">
    <source>
        <dbReference type="SAM" id="Phobius"/>
    </source>
</evidence>
<dbReference type="EMBL" id="CP084930">
    <property type="protein sequence ID" value="USI74329.1"/>
    <property type="molecule type" value="Genomic_DNA"/>
</dbReference>
<dbReference type="InterPro" id="IPR002656">
    <property type="entry name" value="Acyl_transf_3_dom"/>
</dbReference>
<feature type="transmembrane region" description="Helical" evidence="1">
    <location>
        <begin position="175"/>
        <end position="195"/>
    </location>
</feature>
<feature type="transmembrane region" description="Helical" evidence="1">
    <location>
        <begin position="116"/>
        <end position="132"/>
    </location>
</feature>
<organism evidence="3 4">
    <name type="scientific">Sphingomonas morindae</name>
    <dbReference type="NCBI Taxonomy" id="1541170"/>
    <lineage>
        <taxon>Bacteria</taxon>
        <taxon>Pseudomonadati</taxon>
        <taxon>Pseudomonadota</taxon>
        <taxon>Alphaproteobacteria</taxon>
        <taxon>Sphingomonadales</taxon>
        <taxon>Sphingomonadaceae</taxon>
        <taxon>Sphingomonas</taxon>
    </lineage>
</organism>
<gene>
    <name evidence="3" type="ORF">LHA26_07750</name>
</gene>
<accession>A0ABY4XBY1</accession>
<feature type="transmembrane region" description="Helical" evidence="1">
    <location>
        <begin position="252"/>
        <end position="270"/>
    </location>
</feature>
<dbReference type="PANTHER" id="PTHR23028">
    <property type="entry name" value="ACETYLTRANSFERASE"/>
    <property type="match status" value="1"/>
</dbReference>
<feature type="transmembrane region" description="Helical" evidence="1">
    <location>
        <begin position="207"/>
        <end position="223"/>
    </location>
</feature>
<dbReference type="InterPro" id="IPR050879">
    <property type="entry name" value="Acyltransferase_3"/>
</dbReference>
<feature type="transmembrane region" description="Helical" evidence="1">
    <location>
        <begin position="84"/>
        <end position="104"/>
    </location>
</feature>
<keyword evidence="1" id="KW-1133">Transmembrane helix</keyword>
<evidence type="ECO:0000313" key="4">
    <source>
        <dbReference type="Proteomes" id="UP001056937"/>
    </source>
</evidence>
<protein>
    <submittedName>
        <fullName evidence="3">Acyltransferase</fullName>
    </submittedName>
</protein>
<sequence>MIFHAFLATRLHPALPSGAPGPAVMNAPQLDHASRAMDLFRPVLFSLVGAFFALSGFLVTGSAIRTQSVVTFFTNRALRILPALSVEVTLSALILGPALTSFALGHYFSDPLFARYFWNIVGHVQFALPGVFGDNPWPVTVNLNLWTLPAELYSYLFMLLILASGLIRSPHWTRIVVTIVAFVALVAAFAYPALLPVKANNTHFTEWYIVFMFILGSAFFLYGQHVPLHAGIFVASALAFYAMVYFDLLLPLAGIPLTYCVLYVGMQRFAWFDRIVRVDLSYGTYLYGFPITQTVTWLLLHHVPALHSPARLFAATVLITLVATCAFAALSWHWIEKPALALRRFLPPAKKAARLPPEAPIAAARATAADAVHG</sequence>
<evidence type="ECO:0000313" key="3">
    <source>
        <dbReference type="EMBL" id="USI74329.1"/>
    </source>
</evidence>
<dbReference type="PANTHER" id="PTHR23028:SF53">
    <property type="entry name" value="ACYL_TRANSF_3 DOMAIN-CONTAINING PROTEIN"/>
    <property type="match status" value="1"/>
</dbReference>
<keyword evidence="1" id="KW-0472">Membrane</keyword>
<dbReference type="Pfam" id="PF01757">
    <property type="entry name" value="Acyl_transf_3"/>
    <property type="match status" value="1"/>
</dbReference>
<proteinExistence type="predicted"/>
<feature type="transmembrane region" description="Helical" evidence="1">
    <location>
        <begin position="312"/>
        <end position="335"/>
    </location>
</feature>
<feature type="transmembrane region" description="Helical" evidence="1">
    <location>
        <begin position="43"/>
        <end position="64"/>
    </location>
</feature>
<feature type="domain" description="Acyltransferase 3" evidence="2">
    <location>
        <begin position="48"/>
        <end position="324"/>
    </location>
</feature>
<keyword evidence="3" id="KW-0012">Acyltransferase</keyword>
<keyword evidence="4" id="KW-1185">Reference proteome</keyword>
<feature type="transmembrane region" description="Helical" evidence="1">
    <location>
        <begin position="152"/>
        <end position="168"/>
    </location>
</feature>
<dbReference type="GO" id="GO:0016746">
    <property type="term" value="F:acyltransferase activity"/>
    <property type="evidence" value="ECO:0007669"/>
    <property type="project" value="UniProtKB-KW"/>
</dbReference>
<dbReference type="Proteomes" id="UP001056937">
    <property type="component" value="Chromosome 1"/>
</dbReference>
<reference evidence="3" key="1">
    <citation type="journal article" date="2022" name="Toxins">
        <title>Genomic Analysis of Sphingopyxis sp. USTB-05 for Biodegrading Cyanobacterial Hepatotoxins.</title>
        <authorList>
            <person name="Liu C."/>
            <person name="Xu Q."/>
            <person name="Zhao Z."/>
            <person name="Zhang H."/>
            <person name="Liu X."/>
            <person name="Yin C."/>
            <person name="Liu Y."/>
            <person name="Yan H."/>
        </authorList>
    </citation>
    <scope>NUCLEOTIDE SEQUENCE</scope>
    <source>
        <strain evidence="3">NBD5</strain>
    </source>
</reference>
<name>A0ABY4XBY1_9SPHN</name>
<keyword evidence="1" id="KW-0812">Transmembrane</keyword>
<evidence type="ECO:0000259" key="2">
    <source>
        <dbReference type="Pfam" id="PF01757"/>
    </source>
</evidence>